<dbReference type="Proteomes" id="UP000692954">
    <property type="component" value="Unassembled WGS sequence"/>
</dbReference>
<name>A0A8S1R6A8_9CILI</name>
<dbReference type="PROSITE" id="PS50103">
    <property type="entry name" value="ZF_C3H1"/>
    <property type="match status" value="1"/>
</dbReference>
<feature type="zinc finger region" description="C3H1-type" evidence="1">
    <location>
        <begin position="44"/>
        <end position="66"/>
    </location>
</feature>
<accession>A0A8S1R6A8</accession>
<gene>
    <name evidence="4" type="ORF">PSON_ATCC_30995.1.T1410120</name>
</gene>
<evidence type="ECO:0000313" key="5">
    <source>
        <dbReference type="Proteomes" id="UP000692954"/>
    </source>
</evidence>
<feature type="compositionally biased region" description="Basic and acidic residues" evidence="2">
    <location>
        <begin position="85"/>
        <end position="130"/>
    </location>
</feature>
<feature type="compositionally biased region" description="Low complexity" evidence="2">
    <location>
        <begin position="131"/>
        <end position="142"/>
    </location>
</feature>
<protein>
    <recommendedName>
        <fullName evidence="3">C3H1-type domain-containing protein</fullName>
    </recommendedName>
</protein>
<evidence type="ECO:0000259" key="3">
    <source>
        <dbReference type="PROSITE" id="PS50103"/>
    </source>
</evidence>
<feature type="domain" description="C3H1-type" evidence="3">
    <location>
        <begin position="44"/>
        <end position="66"/>
    </location>
</feature>
<proteinExistence type="predicted"/>
<evidence type="ECO:0000256" key="1">
    <source>
        <dbReference type="PROSITE-ProRule" id="PRU00723"/>
    </source>
</evidence>
<keyword evidence="1" id="KW-0479">Metal-binding</keyword>
<feature type="region of interest" description="Disordered" evidence="2">
    <location>
        <begin position="85"/>
        <end position="187"/>
    </location>
</feature>
<organism evidence="4 5">
    <name type="scientific">Paramecium sonneborni</name>
    <dbReference type="NCBI Taxonomy" id="65129"/>
    <lineage>
        <taxon>Eukaryota</taxon>
        <taxon>Sar</taxon>
        <taxon>Alveolata</taxon>
        <taxon>Ciliophora</taxon>
        <taxon>Intramacronucleata</taxon>
        <taxon>Oligohymenophorea</taxon>
        <taxon>Peniculida</taxon>
        <taxon>Parameciidae</taxon>
        <taxon>Paramecium</taxon>
    </lineage>
</organism>
<dbReference type="GO" id="GO:0008270">
    <property type="term" value="F:zinc ion binding"/>
    <property type="evidence" value="ECO:0007669"/>
    <property type="project" value="UniProtKB-KW"/>
</dbReference>
<dbReference type="AlphaFoldDB" id="A0A8S1R6A8"/>
<reference evidence="4" key="1">
    <citation type="submission" date="2021-01" db="EMBL/GenBank/DDBJ databases">
        <authorList>
            <consortium name="Genoscope - CEA"/>
            <person name="William W."/>
        </authorList>
    </citation>
    <scope>NUCLEOTIDE SEQUENCE</scope>
</reference>
<evidence type="ECO:0000256" key="2">
    <source>
        <dbReference type="SAM" id="MobiDB-lite"/>
    </source>
</evidence>
<dbReference type="EMBL" id="CAJJDN010000141">
    <property type="protein sequence ID" value="CAD8122957.1"/>
    <property type="molecule type" value="Genomic_DNA"/>
</dbReference>
<comment type="caution">
    <text evidence="4">The sequence shown here is derived from an EMBL/GenBank/DDBJ whole genome shotgun (WGS) entry which is preliminary data.</text>
</comment>
<sequence length="578" mass="68632">MIRLLLLRTLGEKQINNKKYQLLVQEIFIIKFINKYMNAKFDTLCRYYNKGNCRKGDQCEYQHDTQNIEKVNLVRDEKGKLDIKRNNDFQYERGNTRGRDRGRGRGRGTYERQQDDEKGRENEKIVKNQEIDQQQQKNQYEQSEQKGFGQNQEGNKDRQIKQKQNGNVNQQEGYNQQGEQRERNNVNSKRWERHYNNDYEDNQNQFNQNKHRKNTFIVQNKEKEMVKQNRQLNEGLSDVVNVVKKVKKNEMQEKKRNQVLNLEQQINVDKLIQIVGYNFQFLGILTTNTIDFYQIPFKRNGVQILDDENKKRISYQDKQLISASIQQHQNDEYSLVIQFTYLKKDQECYKNLLIYNNVFNQQVAQLILDISIKEIAYTDLENRQLCTFCKDGLIRIFQQNDMGQFKYTQHYNVEQSIESVIKVGSNYLIGVISGELFIFDGIVISQIAYKFSKKCTQMIVDFNRVILKMDDDDDNKTSIYVLNQKLEIIGPIYDGEQVKCLELIRSYENDKLFIFGLCNSIEIYIEIENKLHLINVIKNQKFTQMKKIEITNENMVTQKFIAGQQNGELKIFSVVPEQ</sequence>
<dbReference type="InterPro" id="IPR000571">
    <property type="entry name" value="Znf_CCCH"/>
</dbReference>
<keyword evidence="1" id="KW-0862">Zinc</keyword>
<keyword evidence="1" id="KW-0863">Zinc-finger</keyword>
<evidence type="ECO:0000313" key="4">
    <source>
        <dbReference type="EMBL" id="CAD8122957.1"/>
    </source>
</evidence>
<dbReference type="OrthoDB" id="250836at2759"/>
<dbReference type="Pfam" id="PF00642">
    <property type="entry name" value="zf-CCCH"/>
    <property type="match status" value="1"/>
</dbReference>
<keyword evidence="5" id="KW-1185">Reference proteome</keyword>
<feature type="compositionally biased region" description="Low complexity" evidence="2">
    <location>
        <begin position="164"/>
        <end position="178"/>
    </location>
</feature>
<dbReference type="SMART" id="SM00356">
    <property type="entry name" value="ZnF_C3H1"/>
    <property type="match status" value="1"/>
</dbReference>